<dbReference type="GO" id="GO:0016829">
    <property type="term" value="F:lyase activity"/>
    <property type="evidence" value="ECO:0007669"/>
    <property type="project" value="UniProtKB-KW"/>
</dbReference>
<dbReference type="SUPFAM" id="SSF53383">
    <property type="entry name" value="PLP-dependent transferases"/>
    <property type="match status" value="1"/>
</dbReference>
<accession>A0ABV5ADH4</accession>
<dbReference type="Pfam" id="PF01212">
    <property type="entry name" value="Beta_elim_lyase"/>
    <property type="match status" value="1"/>
</dbReference>
<evidence type="ECO:0000313" key="5">
    <source>
        <dbReference type="EMBL" id="MFB5189692.1"/>
    </source>
</evidence>
<comment type="caution">
    <text evidence="5">The sequence shown here is derived from an EMBL/GenBank/DDBJ whole genome shotgun (WGS) entry which is preliminary data.</text>
</comment>
<dbReference type="NCBIfam" id="NF041359">
    <property type="entry name" value="GntG_guanitoxin"/>
    <property type="match status" value="1"/>
</dbReference>
<name>A0ABV5ADH4_9BACL</name>
<keyword evidence="3" id="KW-0663">Pyridoxal phosphate</keyword>
<dbReference type="EMBL" id="JBDXSU010000003">
    <property type="protein sequence ID" value="MFB5189692.1"/>
    <property type="molecule type" value="Genomic_DNA"/>
</dbReference>
<gene>
    <name evidence="5" type="primary">ltaE</name>
    <name evidence="5" type="ORF">KKP3000_002968</name>
</gene>
<evidence type="ECO:0000256" key="2">
    <source>
        <dbReference type="ARBA" id="ARBA00006966"/>
    </source>
</evidence>
<proteinExistence type="inferred from homology"/>
<evidence type="ECO:0000256" key="3">
    <source>
        <dbReference type="ARBA" id="ARBA00022898"/>
    </source>
</evidence>
<dbReference type="PIRSF" id="PIRSF017617">
    <property type="entry name" value="Thr_aldolase"/>
    <property type="match status" value="1"/>
</dbReference>
<dbReference type="Gene3D" id="3.90.1150.10">
    <property type="entry name" value="Aspartate Aminotransferase, domain 1"/>
    <property type="match status" value="1"/>
</dbReference>
<dbReference type="InterPro" id="IPR015422">
    <property type="entry name" value="PyrdxlP-dep_Trfase_small"/>
</dbReference>
<protein>
    <submittedName>
        <fullName evidence="5">Low-specificity L-threonine aldolase</fullName>
        <ecNumber evidence="5">4.1.2.48</ecNumber>
    </submittedName>
</protein>
<dbReference type="RefSeq" id="WP_275476860.1">
    <property type="nucleotide sequence ID" value="NZ_CP162940.1"/>
</dbReference>
<feature type="domain" description="Aromatic amino acid beta-eliminating lyase/threonine aldolase" evidence="4">
    <location>
        <begin position="3"/>
        <end position="286"/>
    </location>
</feature>
<dbReference type="InterPro" id="IPR015421">
    <property type="entry name" value="PyrdxlP-dep_Trfase_major"/>
</dbReference>
<sequence length="343" mass="35881">MIDLRSDTVTKPTDAMRQAMASAEVGDDVYGEDPTIRRLEQLAAEMTGKEAALFVTSGTQGNLVAIAAQVKTGEEVIAEAESHIFYYEAAGVATVAGAQIRQIAGDRGVLQPQAIGRAVRQNDIHQPRTALISIENTHNRAGGTVTPVNVLREIQTVARAAGAKVHMDGARLFNAAIATGTSTKDIAAAVDTVQFCLSKGLGAPVGSIVAGSQSFIDDARRWRKRLGGGMRQAGILAAAGILALTQMVDRLAEDHMNAQVLALCLANTPGISVDLATVQTNIIIADVAGTGIPVDAFVLRLREEGVLASAFGEAAVRFVTHKDVAKDDVVRAADIVARVAAGR</sequence>
<keyword evidence="6" id="KW-1185">Reference proteome</keyword>
<dbReference type="CDD" id="cd06502">
    <property type="entry name" value="TA_like"/>
    <property type="match status" value="1"/>
</dbReference>
<dbReference type="Proteomes" id="UP001579974">
    <property type="component" value="Unassembled WGS sequence"/>
</dbReference>
<comment type="similarity">
    <text evidence="2">Belongs to the threonine aldolase family.</text>
</comment>
<dbReference type="NCBIfam" id="NF007825">
    <property type="entry name" value="PRK10534.1"/>
    <property type="match status" value="1"/>
</dbReference>
<keyword evidence="5" id="KW-0456">Lyase</keyword>
<dbReference type="PANTHER" id="PTHR48097">
    <property type="entry name" value="L-THREONINE ALDOLASE-RELATED"/>
    <property type="match status" value="1"/>
</dbReference>
<dbReference type="EC" id="4.1.2.48" evidence="5"/>
<dbReference type="Gene3D" id="3.40.640.10">
    <property type="entry name" value="Type I PLP-dependent aspartate aminotransferase-like (Major domain)"/>
    <property type="match status" value="1"/>
</dbReference>
<organism evidence="5 6">
    <name type="scientific">Alicyclobacillus fastidiosus</name>
    <dbReference type="NCBI Taxonomy" id="392011"/>
    <lineage>
        <taxon>Bacteria</taxon>
        <taxon>Bacillati</taxon>
        <taxon>Bacillota</taxon>
        <taxon>Bacilli</taxon>
        <taxon>Bacillales</taxon>
        <taxon>Alicyclobacillaceae</taxon>
        <taxon>Alicyclobacillus</taxon>
    </lineage>
</organism>
<comment type="cofactor">
    <cofactor evidence="1">
        <name>pyridoxal 5'-phosphate</name>
        <dbReference type="ChEBI" id="CHEBI:597326"/>
    </cofactor>
</comment>
<dbReference type="InterPro" id="IPR023603">
    <property type="entry name" value="Low_specificity_L-TA-like"/>
</dbReference>
<reference evidence="5 6" key="1">
    <citation type="journal article" date="2024" name="Int. J. Mol. Sci.">
        <title>Exploration of Alicyclobacillus spp. Genome in Search of Antibiotic Resistance.</title>
        <authorList>
            <person name="Bucka-Kolendo J."/>
            <person name="Kiousi D.E."/>
            <person name="Dekowska A."/>
            <person name="Mikolajczuk-Szczyrba A."/>
            <person name="Karadedos D.M."/>
            <person name="Michael P."/>
            <person name="Galanis A."/>
            <person name="Sokolowska B."/>
        </authorList>
    </citation>
    <scope>NUCLEOTIDE SEQUENCE [LARGE SCALE GENOMIC DNA]</scope>
    <source>
        <strain evidence="5 6">KKP 3000</strain>
    </source>
</reference>
<evidence type="ECO:0000313" key="6">
    <source>
        <dbReference type="Proteomes" id="UP001579974"/>
    </source>
</evidence>
<dbReference type="PANTHER" id="PTHR48097:SF9">
    <property type="entry name" value="L-THREONINE ALDOLASE"/>
    <property type="match status" value="1"/>
</dbReference>
<evidence type="ECO:0000259" key="4">
    <source>
        <dbReference type="Pfam" id="PF01212"/>
    </source>
</evidence>
<evidence type="ECO:0000256" key="1">
    <source>
        <dbReference type="ARBA" id="ARBA00001933"/>
    </source>
</evidence>
<dbReference type="InterPro" id="IPR001597">
    <property type="entry name" value="ArAA_b-elim_lyase/Thr_aldolase"/>
</dbReference>
<dbReference type="InterPro" id="IPR015424">
    <property type="entry name" value="PyrdxlP-dep_Trfase"/>
</dbReference>